<keyword evidence="2" id="KW-0732">Signal</keyword>
<dbReference type="KEGG" id="orm:HTY61_03810"/>
<name>A0A6N1VDF8_9HYPH</name>
<evidence type="ECO:0000313" key="4">
    <source>
        <dbReference type="EMBL" id="QKV17655.1"/>
    </source>
</evidence>
<dbReference type="InterPro" id="IPR018637">
    <property type="entry name" value="DUF2059"/>
</dbReference>
<dbReference type="Proteomes" id="UP000509367">
    <property type="component" value="Chromosome"/>
</dbReference>
<dbReference type="AlphaFoldDB" id="A0A6N1VDF8"/>
<gene>
    <name evidence="4" type="ORF">HTY61_03810</name>
</gene>
<evidence type="ECO:0000259" key="3">
    <source>
        <dbReference type="Pfam" id="PF09832"/>
    </source>
</evidence>
<feature type="chain" id="PRO_5026769852" evidence="2">
    <location>
        <begin position="29"/>
        <end position="191"/>
    </location>
</feature>
<evidence type="ECO:0000256" key="2">
    <source>
        <dbReference type="SAM" id="SignalP"/>
    </source>
</evidence>
<feature type="signal peptide" evidence="2">
    <location>
        <begin position="1"/>
        <end position="28"/>
    </location>
</feature>
<dbReference type="Pfam" id="PF09832">
    <property type="entry name" value="DUF2059"/>
    <property type="match status" value="1"/>
</dbReference>
<evidence type="ECO:0000313" key="5">
    <source>
        <dbReference type="Proteomes" id="UP000509367"/>
    </source>
</evidence>
<organism evidence="4 5">
    <name type="scientific">Oricola thermophila</name>
    <dbReference type="NCBI Taxonomy" id="2742145"/>
    <lineage>
        <taxon>Bacteria</taxon>
        <taxon>Pseudomonadati</taxon>
        <taxon>Pseudomonadota</taxon>
        <taxon>Alphaproteobacteria</taxon>
        <taxon>Hyphomicrobiales</taxon>
        <taxon>Ahrensiaceae</taxon>
        <taxon>Oricola</taxon>
    </lineage>
</organism>
<proteinExistence type="predicted"/>
<evidence type="ECO:0000256" key="1">
    <source>
        <dbReference type="SAM" id="MobiDB-lite"/>
    </source>
</evidence>
<feature type="region of interest" description="Disordered" evidence="1">
    <location>
        <begin position="165"/>
        <end position="191"/>
    </location>
</feature>
<protein>
    <submittedName>
        <fullName evidence="4">DUF2059 domain-containing protein</fullName>
    </submittedName>
</protein>
<feature type="domain" description="DUF2059" evidence="3">
    <location>
        <begin position="95"/>
        <end position="150"/>
    </location>
</feature>
<accession>A0A6N1VDF8</accession>
<dbReference type="RefSeq" id="WP_175275552.1">
    <property type="nucleotide sequence ID" value="NZ_CP054836.1"/>
</dbReference>
<dbReference type="EMBL" id="CP054836">
    <property type="protein sequence ID" value="QKV17655.1"/>
    <property type="molecule type" value="Genomic_DNA"/>
</dbReference>
<sequence>MTSHVVKRIRAGIAAVALTFAAVPLATAQEFTDTHIAAARSAMDAINATDPYDNILLSAAEQLKARLIANNLDLEGEITQTVDEQALALVARRGDLELEAARIYAAAFTEEELKAISEFYATEAGKKLLQNGPIVAREVANAAAIWRRGIERDLLENVTKALNEAGLREPAPAPASPATPAEGADDAATQD</sequence>
<reference evidence="4 5" key="1">
    <citation type="submission" date="2020-06" db="EMBL/GenBank/DDBJ databases">
        <title>Oricola thermophila sp. nov. isolated from a tidal sediments.</title>
        <authorList>
            <person name="Kwon K.K."/>
            <person name="Yang S.-H."/>
            <person name="Park M.-J."/>
        </authorList>
    </citation>
    <scope>NUCLEOTIDE SEQUENCE [LARGE SCALE GENOMIC DNA]</scope>
    <source>
        <strain evidence="4 5">MEBiC13590</strain>
    </source>
</reference>
<keyword evidence="5" id="KW-1185">Reference proteome</keyword>